<feature type="region of interest" description="Disordered" evidence="1">
    <location>
        <begin position="87"/>
        <end position="108"/>
    </location>
</feature>
<keyword evidence="3" id="KW-1185">Reference proteome</keyword>
<proteinExistence type="predicted"/>
<organism evidence="2 3">
    <name type="scientific">Pseudolysinimonas kribbensis</name>
    <dbReference type="NCBI Taxonomy" id="433641"/>
    <lineage>
        <taxon>Bacteria</taxon>
        <taxon>Bacillati</taxon>
        <taxon>Actinomycetota</taxon>
        <taxon>Actinomycetes</taxon>
        <taxon>Micrococcales</taxon>
        <taxon>Microbacteriaceae</taxon>
        <taxon>Pseudolysinimonas</taxon>
    </lineage>
</organism>
<name>A0ABQ6K083_9MICO</name>
<reference evidence="3" key="1">
    <citation type="journal article" date="2019" name="Int. J. Syst. Evol. Microbiol.">
        <title>The Global Catalogue of Microorganisms (GCM) 10K type strain sequencing project: providing services to taxonomists for standard genome sequencing and annotation.</title>
        <authorList>
            <consortium name="The Broad Institute Genomics Platform"/>
            <consortium name="The Broad Institute Genome Sequencing Center for Infectious Disease"/>
            <person name="Wu L."/>
            <person name="Ma J."/>
        </authorList>
    </citation>
    <scope>NUCLEOTIDE SEQUENCE [LARGE SCALE GENOMIC DNA]</scope>
    <source>
        <strain evidence="3">NBRC 108894</strain>
    </source>
</reference>
<evidence type="ECO:0000256" key="1">
    <source>
        <dbReference type="SAM" id="MobiDB-lite"/>
    </source>
</evidence>
<comment type="caution">
    <text evidence="2">The sequence shown here is derived from an EMBL/GenBank/DDBJ whole genome shotgun (WGS) entry which is preliminary data.</text>
</comment>
<sequence length="186" mass="19529">MRGDQAAREAIDLRAVVVEVVLPGDDAALRLEDAREAVADGGPARAAEVHRSGRVRGDELEVHGDALVEVAFAVVLALLDDAARELTGGGGVEPDVEEARSGDVGLGDPVLLHEERGDVRGELPRHAPEALGELEREARGPVAVVAVAGPFERHGGVGDLGIRAGDLADDAQQQRLEFGRIHDDRA</sequence>
<accession>A0ABQ6K083</accession>
<evidence type="ECO:0000313" key="2">
    <source>
        <dbReference type="EMBL" id="GMA93704.1"/>
    </source>
</evidence>
<dbReference type="EMBL" id="BSVB01000001">
    <property type="protein sequence ID" value="GMA93704.1"/>
    <property type="molecule type" value="Genomic_DNA"/>
</dbReference>
<evidence type="ECO:0000313" key="3">
    <source>
        <dbReference type="Proteomes" id="UP001157034"/>
    </source>
</evidence>
<protein>
    <submittedName>
        <fullName evidence="2">Uncharacterized protein</fullName>
    </submittedName>
</protein>
<dbReference type="Proteomes" id="UP001157034">
    <property type="component" value="Unassembled WGS sequence"/>
</dbReference>
<gene>
    <name evidence="2" type="ORF">GCM10025881_05280</name>
</gene>